<dbReference type="EMBL" id="AP023367">
    <property type="protein sequence ID" value="BCJ93939.1"/>
    <property type="molecule type" value="Genomic_DNA"/>
</dbReference>
<dbReference type="AlphaFoldDB" id="A0A6S6QXZ4"/>
<evidence type="ECO:0000313" key="1">
    <source>
        <dbReference type="EMBL" id="BCJ93939.1"/>
    </source>
</evidence>
<protein>
    <submittedName>
        <fullName evidence="1">Uncharacterized protein</fullName>
    </submittedName>
</protein>
<dbReference type="PANTHER" id="PTHR40518:SF1">
    <property type="entry name" value="ACETOACETATE DECARBOXYLASE"/>
    <property type="match status" value="1"/>
</dbReference>
<dbReference type="SUPFAM" id="SSF160104">
    <property type="entry name" value="Acetoacetate decarboxylase-like"/>
    <property type="match status" value="1"/>
</dbReference>
<name>A0A6S6QXZ4_9FIRM</name>
<evidence type="ECO:0000313" key="2">
    <source>
        <dbReference type="Proteomes" id="UP000515561"/>
    </source>
</evidence>
<dbReference type="KEGG" id="acel:acsn021_15080"/>
<dbReference type="PANTHER" id="PTHR40518">
    <property type="entry name" value="ACETOACETATE DECARBOXYLASE"/>
    <property type="match status" value="1"/>
</dbReference>
<dbReference type="RefSeq" id="WP_184093559.1">
    <property type="nucleotide sequence ID" value="NZ_AP023367.1"/>
</dbReference>
<proteinExistence type="predicted"/>
<gene>
    <name evidence="1" type="ORF">acsn021_15080</name>
</gene>
<dbReference type="Proteomes" id="UP000515561">
    <property type="component" value="Chromosome"/>
</dbReference>
<dbReference type="InterPro" id="IPR023375">
    <property type="entry name" value="ADC_dom_sf"/>
</dbReference>
<keyword evidence="2" id="KW-1185">Reference proteome</keyword>
<organism evidence="1 2">
    <name type="scientific">Anaerocolumna cellulosilytica</name>
    <dbReference type="NCBI Taxonomy" id="433286"/>
    <lineage>
        <taxon>Bacteria</taxon>
        <taxon>Bacillati</taxon>
        <taxon>Bacillota</taxon>
        <taxon>Clostridia</taxon>
        <taxon>Lachnospirales</taxon>
        <taxon>Lachnospiraceae</taxon>
        <taxon>Anaerocolumna</taxon>
    </lineage>
</organism>
<accession>A0A6S6QXZ4</accession>
<sequence>MEFFPAPWNLNGKGYIFLYKFDKDFIKKNANVPAYLENKFAGGLGSVMLVDYASSNAGPYGELLFIPGKFNHQGKKLNTISKIYVSTMKSVVNGKKNWGIKKEQADFKFKAIHKNKERIRISVAGTTAADITLSSFGPSFPITTRFLPFPLVQEQNGKYYYTRFFGNGKGRLAKIDTIKINGDLFPDISGIKPIAVIKAEPFAITFPIARVSRHDR</sequence>
<dbReference type="Gene3D" id="2.40.400.10">
    <property type="entry name" value="Acetoacetate decarboxylase-like"/>
    <property type="match status" value="1"/>
</dbReference>
<reference evidence="1 2" key="1">
    <citation type="journal article" date="2016" name="Int. J. Syst. Evol. Microbiol.">
        <title>Descriptions of Anaerotaenia torta gen. nov., sp. nov. and Anaerocolumna cellulosilytica gen. nov., sp. nov. isolated from a methanogenic reactor of cattle waste.</title>
        <authorList>
            <person name="Uek A."/>
            <person name="Ohtaki Y."/>
            <person name="Kaku N."/>
            <person name="Ueki K."/>
        </authorList>
    </citation>
    <scope>NUCLEOTIDE SEQUENCE [LARGE SCALE GENOMIC DNA]</scope>
    <source>
        <strain evidence="1 2">SN021</strain>
    </source>
</reference>